<organism evidence="2 3">
    <name type="scientific">Eisenbergiella porci</name>
    <dbReference type="NCBI Taxonomy" id="2652274"/>
    <lineage>
        <taxon>Bacteria</taxon>
        <taxon>Bacillati</taxon>
        <taxon>Bacillota</taxon>
        <taxon>Clostridia</taxon>
        <taxon>Lachnospirales</taxon>
        <taxon>Lachnospiraceae</taxon>
        <taxon>Eisenbergiella</taxon>
    </lineage>
</organism>
<feature type="domain" description="HD" evidence="1">
    <location>
        <begin position="29"/>
        <end position="129"/>
    </location>
</feature>
<dbReference type="AlphaFoldDB" id="A0A6N7W920"/>
<evidence type="ECO:0000259" key="1">
    <source>
        <dbReference type="Pfam" id="PF01966"/>
    </source>
</evidence>
<evidence type="ECO:0000313" key="2">
    <source>
        <dbReference type="EMBL" id="MSS91756.1"/>
    </source>
</evidence>
<dbReference type="InterPro" id="IPR006675">
    <property type="entry name" value="HDIG_dom"/>
</dbReference>
<gene>
    <name evidence="2" type="ORF">FYJ45_27125</name>
</gene>
<dbReference type="InterPro" id="IPR006674">
    <property type="entry name" value="HD_domain"/>
</dbReference>
<proteinExistence type="predicted"/>
<dbReference type="NCBIfam" id="TIGR00277">
    <property type="entry name" value="HDIG"/>
    <property type="match status" value="1"/>
</dbReference>
<dbReference type="Pfam" id="PF01966">
    <property type="entry name" value="HD"/>
    <property type="match status" value="1"/>
</dbReference>
<dbReference type="GeneID" id="86056665"/>
<comment type="caution">
    <text evidence="2">The sequence shown here is derived from an EMBL/GenBank/DDBJ whole genome shotgun (WGS) entry which is preliminary data.</text>
</comment>
<reference evidence="2 3" key="1">
    <citation type="submission" date="2019-08" db="EMBL/GenBank/DDBJ databases">
        <title>In-depth cultivation of the pig gut microbiome towards novel bacterial diversity and tailored functional studies.</title>
        <authorList>
            <person name="Wylensek D."/>
            <person name="Hitch T.C.A."/>
            <person name="Clavel T."/>
        </authorList>
    </citation>
    <scope>NUCLEOTIDE SEQUENCE [LARGE SCALE GENOMIC DNA]</scope>
    <source>
        <strain evidence="2 3">WCA-389-WT-23B</strain>
    </source>
</reference>
<dbReference type="CDD" id="cd00077">
    <property type="entry name" value="HDc"/>
    <property type="match status" value="1"/>
</dbReference>
<keyword evidence="3" id="KW-1185">Reference proteome</keyword>
<sequence>MREDILKSLQKEIYERCQKETNKFGMGCYYHIVAVVKNAEILADKYKADKEVVMIAGWLHDVASITDYSLYELHHVYGAKMAYDILKEYNYDEKKIIMVQECIKSHRGSVNLRKNSIEELCVADADAISHFDSVPSLLYLAYVQRGMGIEDGKEFVKGKLKRSFQKLSPESKKYYKTKFEKVMEVLADIFLETKVDFLSKIAYNLSQSILLLSTVTERVLSMPITK</sequence>
<dbReference type="Gene3D" id="1.10.3210.10">
    <property type="entry name" value="Hypothetical protein af1432"/>
    <property type="match status" value="1"/>
</dbReference>
<accession>A0A6N7W920</accession>
<evidence type="ECO:0000313" key="3">
    <source>
        <dbReference type="Proteomes" id="UP000436047"/>
    </source>
</evidence>
<dbReference type="EMBL" id="VUMI01000077">
    <property type="protein sequence ID" value="MSS91756.1"/>
    <property type="molecule type" value="Genomic_DNA"/>
</dbReference>
<dbReference type="RefSeq" id="WP_154468130.1">
    <property type="nucleotide sequence ID" value="NZ_VUMI01000077.1"/>
</dbReference>
<protein>
    <submittedName>
        <fullName evidence="2">HD domain-containing protein</fullName>
    </submittedName>
</protein>
<dbReference type="SUPFAM" id="SSF109604">
    <property type="entry name" value="HD-domain/PDEase-like"/>
    <property type="match status" value="1"/>
</dbReference>
<dbReference type="Proteomes" id="UP000436047">
    <property type="component" value="Unassembled WGS sequence"/>
</dbReference>
<name>A0A6N7W920_9FIRM</name>
<dbReference type="InterPro" id="IPR003607">
    <property type="entry name" value="HD/PDEase_dom"/>
</dbReference>